<reference evidence="1" key="1">
    <citation type="submission" date="2019-06" db="EMBL/GenBank/DDBJ databases">
        <authorList>
            <person name="Zheng W."/>
        </authorList>
    </citation>
    <scope>NUCLEOTIDE SEQUENCE</scope>
    <source>
        <strain evidence="1">QDHG01</strain>
    </source>
</reference>
<sequence length="79" mass="8957">MKIQLFPFFVVVVQYEPTITKDPFELKDIVLGQLYHQDVLAHLIEIGLASRFSQSTIDIELIQSFFCKATSLVVPATTN</sequence>
<gene>
    <name evidence="1" type="ORF">FGO68_gene9273</name>
</gene>
<evidence type="ECO:0000313" key="2">
    <source>
        <dbReference type="Proteomes" id="UP000785679"/>
    </source>
</evidence>
<organism evidence="1 2">
    <name type="scientific">Halteria grandinella</name>
    <dbReference type="NCBI Taxonomy" id="5974"/>
    <lineage>
        <taxon>Eukaryota</taxon>
        <taxon>Sar</taxon>
        <taxon>Alveolata</taxon>
        <taxon>Ciliophora</taxon>
        <taxon>Intramacronucleata</taxon>
        <taxon>Spirotrichea</taxon>
        <taxon>Stichotrichia</taxon>
        <taxon>Sporadotrichida</taxon>
        <taxon>Halteriidae</taxon>
        <taxon>Halteria</taxon>
    </lineage>
</organism>
<protein>
    <submittedName>
        <fullName evidence="1">Uncharacterized protein</fullName>
    </submittedName>
</protein>
<keyword evidence="2" id="KW-1185">Reference proteome</keyword>
<evidence type="ECO:0000313" key="1">
    <source>
        <dbReference type="EMBL" id="TNV87165.1"/>
    </source>
</evidence>
<dbReference type="AlphaFoldDB" id="A0A8J8P6U5"/>
<name>A0A8J8P6U5_HALGN</name>
<dbReference type="Proteomes" id="UP000785679">
    <property type="component" value="Unassembled WGS sequence"/>
</dbReference>
<comment type="caution">
    <text evidence="1">The sequence shown here is derived from an EMBL/GenBank/DDBJ whole genome shotgun (WGS) entry which is preliminary data.</text>
</comment>
<accession>A0A8J8P6U5</accession>
<proteinExistence type="predicted"/>
<dbReference type="EMBL" id="RRYP01000599">
    <property type="protein sequence ID" value="TNV87165.1"/>
    <property type="molecule type" value="Genomic_DNA"/>
</dbReference>